<evidence type="ECO:0000313" key="2">
    <source>
        <dbReference type="EMBL" id="MEK0146411.1"/>
    </source>
</evidence>
<protein>
    <recommendedName>
        <fullName evidence="4">Threonine efflux protein</fullName>
    </recommendedName>
</protein>
<keyword evidence="1" id="KW-0812">Transmembrane</keyword>
<dbReference type="Proteomes" id="UP001371299">
    <property type="component" value="Unassembled WGS sequence"/>
</dbReference>
<feature type="transmembrane region" description="Helical" evidence="1">
    <location>
        <begin position="55"/>
        <end position="78"/>
    </location>
</feature>
<proteinExistence type="predicted"/>
<dbReference type="RefSeq" id="WP_288794405.1">
    <property type="nucleotide sequence ID" value="NZ_JBBMGJ010000025.1"/>
</dbReference>
<name>A0ABU8Y6N8_9CORY</name>
<gene>
    <name evidence="2" type="ORF">WMQ01_10110</name>
</gene>
<evidence type="ECO:0000313" key="3">
    <source>
        <dbReference type="Proteomes" id="UP001371299"/>
    </source>
</evidence>
<accession>A0ABU8Y6N8</accession>
<reference evidence="2 3" key="1">
    <citation type="submission" date="2024-01" db="EMBL/GenBank/DDBJ databases">
        <title>Description of two novel Corynebacterium species isolated from human nasal passages and skin.</title>
        <authorList>
            <person name="Popowitch E."/>
            <person name="Tran T.H."/>
            <person name="Escapa I.F."/>
            <person name="Bhatt E."/>
            <person name="Sozat A.K."/>
            <person name="Roberts A.Q."/>
            <person name="Segre J.A."/>
            <person name="Kong H."/>
            <person name="Conlan S."/>
            <person name="Lemon K.P."/>
            <person name="Kelly M.S."/>
        </authorList>
    </citation>
    <scope>NUCLEOTIDE SEQUENCE [LARGE SCALE GENOMIC DNA]</scope>
    <source>
        <strain evidence="2 3">KPL2619</strain>
    </source>
</reference>
<keyword evidence="1" id="KW-0472">Membrane</keyword>
<evidence type="ECO:0000256" key="1">
    <source>
        <dbReference type="SAM" id="Phobius"/>
    </source>
</evidence>
<dbReference type="EMBL" id="JBBMGJ010000025">
    <property type="protein sequence ID" value="MEK0146411.1"/>
    <property type="molecule type" value="Genomic_DNA"/>
</dbReference>
<sequence length="82" mass="8968">MQILHRGFAQFIRPDMSPTWTVAVAVILVAMSVTWFSTFALIVRAASRWIAHHSAAIDIVSGLIFAVLGLVMVVEGIIELFG</sequence>
<comment type="caution">
    <text evidence="2">The sequence shown here is derived from an EMBL/GenBank/DDBJ whole genome shotgun (WGS) entry which is preliminary data.</text>
</comment>
<feature type="transmembrane region" description="Helical" evidence="1">
    <location>
        <begin position="20"/>
        <end position="43"/>
    </location>
</feature>
<keyword evidence="1" id="KW-1133">Transmembrane helix</keyword>
<keyword evidence="3" id="KW-1185">Reference proteome</keyword>
<evidence type="ECO:0008006" key="4">
    <source>
        <dbReference type="Google" id="ProtNLM"/>
    </source>
</evidence>
<organism evidence="2 3">
    <name type="scientific">Corynebacterium yonathiae</name>
    <dbReference type="NCBI Taxonomy" id="2913504"/>
    <lineage>
        <taxon>Bacteria</taxon>
        <taxon>Bacillati</taxon>
        <taxon>Actinomycetota</taxon>
        <taxon>Actinomycetes</taxon>
        <taxon>Mycobacteriales</taxon>
        <taxon>Corynebacteriaceae</taxon>
        <taxon>Corynebacterium</taxon>
    </lineage>
</organism>